<dbReference type="EMBL" id="JBHSWG010000004">
    <property type="protein sequence ID" value="MFC6762577.1"/>
    <property type="molecule type" value="Genomic_DNA"/>
</dbReference>
<comment type="caution">
    <text evidence="4">The sequence shown here is derived from an EMBL/GenBank/DDBJ whole genome shotgun (WGS) entry which is preliminary data.</text>
</comment>
<evidence type="ECO:0000256" key="1">
    <source>
        <dbReference type="RuleBase" id="RU369079"/>
    </source>
</evidence>
<evidence type="ECO:0000256" key="2">
    <source>
        <dbReference type="SAM" id="Phobius"/>
    </source>
</evidence>
<evidence type="ECO:0000313" key="5">
    <source>
        <dbReference type="Proteomes" id="UP001596353"/>
    </source>
</evidence>
<proteinExistence type="predicted"/>
<keyword evidence="2" id="KW-1133">Transmembrane helix</keyword>
<sequence>MCRGLPAGAVPGRCLSGLYRCTVFPAARGNAPAAKLSAADSKGLWREALVSVSFPLLLIIAVLGSIIGGFASPTEASGVGAFAALVLGLVRGR</sequence>
<comment type="function">
    <text evidence="1">Part of the tripartite ATP-independent periplasmic (TRAP) transport system.</text>
</comment>
<feature type="transmembrane region" description="Helical" evidence="2">
    <location>
        <begin position="48"/>
        <end position="70"/>
    </location>
</feature>
<dbReference type="Pfam" id="PF06808">
    <property type="entry name" value="DctM"/>
    <property type="match status" value="1"/>
</dbReference>
<comment type="subcellular location">
    <subcellularLocation>
        <location evidence="1">Cell inner membrane</location>
        <topology evidence="1">Multi-pass membrane protein</topology>
    </subcellularLocation>
</comment>
<keyword evidence="1" id="KW-1003">Cell membrane</keyword>
<keyword evidence="1" id="KW-0997">Cell inner membrane</keyword>
<keyword evidence="2" id="KW-0812">Transmembrane</keyword>
<evidence type="ECO:0000259" key="3">
    <source>
        <dbReference type="Pfam" id="PF06808"/>
    </source>
</evidence>
<keyword evidence="1" id="KW-0813">Transport</keyword>
<protein>
    <submittedName>
        <fullName evidence="4">TRAP transporter large permease subunit</fullName>
    </submittedName>
</protein>
<dbReference type="Proteomes" id="UP001596353">
    <property type="component" value="Unassembled WGS sequence"/>
</dbReference>
<reference evidence="5" key="1">
    <citation type="journal article" date="2019" name="Int. J. Syst. Evol. Microbiol.">
        <title>The Global Catalogue of Microorganisms (GCM) 10K type strain sequencing project: providing services to taxonomists for standard genome sequencing and annotation.</title>
        <authorList>
            <consortium name="The Broad Institute Genomics Platform"/>
            <consortium name="The Broad Institute Genome Sequencing Center for Infectious Disease"/>
            <person name="Wu L."/>
            <person name="Ma J."/>
        </authorList>
    </citation>
    <scope>NUCLEOTIDE SEQUENCE [LARGE SCALE GENOMIC DNA]</scope>
    <source>
        <strain evidence="5">CCUG 66188</strain>
    </source>
</reference>
<feature type="domain" description="TRAP C4-dicarboxylate transport system permease DctM subunit" evidence="3">
    <location>
        <begin position="7"/>
        <end position="91"/>
    </location>
</feature>
<name>A0ABW2BAP8_9RHOB</name>
<dbReference type="InterPro" id="IPR010656">
    <property type="entry name" value="DctM"/>
</dbReference>
<gene>
    <name evidence="4" type="ORF">ACFQFQ_28340</name>
</gene>
<keyword evidence="2" id="KW-0472">Membrane</keyword>
<keyword evidence="5" id="KW-1185">Reference proteome</keyword>
<accession>A0ABW2BAP8</accession>
<evidence type="ECO:0000313" key="4">
    <source>
        <dbReference type="EMBL" id="MFC6762577.1"/>
    </source>
</evidence>
<organism evidence="4 5">
    <name type="scientific">Sulfitobacter porphyrae</name>
    <dbReference type="NCBI Taxonomy" id="1246864"/>
    <lineage>
        <taxon>Bacteria</taxon>
        <taxon>Pseudomonadati</taxon>
        <taxon>Pseudomonadota</taxon>
        <taxon>Alphaproteobacteria</taxon>
        <taxon>Rhodobacterales</taxon>
        <taxon>Roseobacteraceae</taxon>
        <taxon>Sulfitobacter</taxon>
    </lineage>
</organism>